<dbReference type="PANTHER" id="PTHR11908">
    <property type="entry name" value="XANTHINE DEHYDROGENASE"/>
    <property type="match status" value="1"/>
</dbReference>
<evidence type="ECO:0000313" key="4">
    <source>
        <dbReference type="EMBL" id="MEX0427106.1"/>
    </source>
</evidence>
<dbReference type="EMBL" id="JBFPJR010000007">
    <property type="protein sequence ID" value="MEX0427106.1"/>
    <property type="molecule type" value="Genomic_DNA"/>
</dbReference>
<feature type="domain" description="Aldehyde oxidase/xanthine dehydrogenase a/b hammerhead" evidence="3">
    <location>
        <begin position="27"/>
        <end position="141"/>
    </location>
</feature>
<sequence length="773" mass="80946">MTAVDMPRGSILGTRVQRVEDPEFLTTGAVYTEDLTDERLTGAVRLTYVRAPIPHARIASIDTSAATAAPGCVAVFTAADLTDVPEAGPAMPMFPAPMAQSLLASGTVRYVGEPVAVVVHEERYDGEDLAELVEVDYDPLPAVVDPRKAVAGETLLFPEAGTNVAMAQPPEHADDFFADCEVVVTHEIVNQRVAVAPLEVRAAAAVWSDDRLTTWIPNQGAQGSQAAVAGALGLPKEQVRVITPAVGGAFGAKFGADPEHILVGWVARRLGRPATWVETRSENMVGMTHGRGQVQTIAIGGDRDGNIKAYRLDVVQDTGAYPRIGAVLPTLTLLMAPGVYDFDRIETSFASVVTNTTPVGAYRGAGRPEATAVVERAIDLFAAEIGMDPAEVRHRNVLPAFTEPVQSKGGALYDSGDYTMALDTVLKAADYDGLRREQAARRERGDTKLLGIGLSTYVEITGAGMEAGNPRENATVEIHPDGTATILTGTSPHGQGHSTVWAMLASEELGIPIEKITVKWGDTDLVPEGGGTGGSRSLQQGGAAVKQAAVELVEVARGRAADRLEVAPEDLVVDHALAGLSVKGVPDTGISFAQLAEDEPLRVRTVFSAPGATYPFGAHVAVVEVDVETGKATLERLIALDDAGVIMNPLIAEGQRHGGLAQGAAQALLEEVLYDEDGNPTTTTFADYPIVTATELPSFELVTTETPTSYNSLGAKGIGEAGTIGATPAVQNAVIDAVAHLGVRHIDMPTSPMRIWSAINDAAGAAAGEGNGN</sequence>
<proteinExistence type="predicted"/>
<protein>
    <submittedName>
        <fullName evidence="4">Xanthine dehydrogenase family protein molybdopterin-binding subunit</fullName>
    </submittedName>
</protein>
<gene>
    <name evidence="4" type="ORF">AB3X52_05690</name>
</gene>
<dbReference type="Proteomes" id="UP001556631">
    <property type="component" value="Unassembled WGS sequence"/>
</dbReference>
<dbReference type="Pfam" id="PF02738">
    <property type="entry name" value="MoCoBD_1"/>
    <property type="match status" value="1"/>
</dbReference>
<dbReference type="InterPro" id="IPR046867">
    <property type="entry name" value="AldOxase/xan_DH_MoCoBD2"/>
</dbReference>
<evidence type="ECO:0000256" key="2">
    <source>
        <dbReference type="ARBA" id="ARBA00023002"/>
    </source>
</evidence>
<dbReference type="SUPFAM" id="SSF56003">
    <property type="entry name" value="Molybdenum cofactor-binding domain"/>
    <property type="match status" value="1"/>
</dbReference>
<reference evidence="4 5" key="1">
    <citation type="submission" date="2024-07" db="EMBL/GenBank/DDBJ databases">
        <authorList>
            <person name="Lee S."/>
            <person name="Kang M."/>
        </authorList>
    </citation>
    <scope>NUCLEOTIDE SEQUENCE [LARGE SCALE GENOMIC DNA]</scope>
    <source>
        <strain evidence="4 5">DS6</strain>
    </source>
</reference>
<dbReference type="Gene3D" id="3.90.1170.50">
    <property type="entry name" value="Aldehyde oxidase/xanthine dehydrogenase, a/b hammerhead"/>
    <property type="match status" value="1"/>
</dbReference>
<name>A0ABV3SW02_9ACTN</name>
<dbReference type="InterPro" id="IPR008274">
    <property type="entry name" value="AldOxase/xan_DH_MoCoBD1"/>
</dbReference>
<evidence type="ECO:0000256" key="1">
    <source>
        <dbReference type="ARBA" id="ARBA00022505"/>
    </source>
</evidence>
<dbReference type="PANTHER" id="PTHR11908:SF132">
    <property type="entry name" value="ALDEHYDE OXIDASE 1-RELATED"/>
    <property type="match status" value="1"/>
</dbReference>
<dbReference type="SMART" id="SM01008">
    <property type="entry name" value="Ald_Xan_dh_C"/>
    <property type="match status" value="1"/>
</dbReference>
<keyword evidence="2" id="KW-0560">Oxidoreductase</keyword>
<dbReference type="InterPro" id="IPR037165">
    <property type="entry name" value="AldOxase/xan_DH_Mopterin-bd_sf"/>
</dbReference>
<keyword evidence="1" id="KW-0500">Molybdenum</keyword>
<dbReference type="InterPro" id="IPR036856">
    <property type="entry name" value="Ald_Oxase/Xan_DH_a/b_sf"/>
</dbReference>
<accession>A0ABV3SW02</accession>
<dbReference type="Gene3D" id="3.30.365.10">
    <property type="entry name" value="Aldehyde oxidase/xanthine dehydrogenase, molybdopterin binding domain"/>
    <property type="match status" value="4"/>
</dbReference>
<evidence type="ECO:0000259" key="3">
    <source>
        <dbReference type="SMART" id="SM01008"/>
    </source>
</evidence>
<dbReference type="RefSeq" id="WP_367992165.1">
    <property type="nucleotide sequence ID" value="NZ_JBFPJR010000007.1"/>
</dbReference>
<evidence type="ECO:0000313" key="5">
    <source>
        <dbReference type="Proteomes" id="UP001556631"/>
    </source>
</evidence>
<organism evidence="4 5">
    <name type="scientific">Nocardioides eburneus</name>
    <dbReference type="NCBI Taxonomy" id="3231482"/>
    <lineage>
        <taxon>Bacteria</taxon>
        <taxon>Bacillati</taxon>
        <taxon>Actinomycetota</taxon>
        <taxon>Actinomycetes</taxon>
        <taxon>Propionibacteriales</taxon>
        <taxon>Nocardioidaceae</taxon>
        <taxon>Nocardioides</taxon>
    </lineage>
</organism>
<comment type="caution">
    <text evidence="4">The sequence shown here is derived from an EMBL/GenBank/DDBJ whole genome shotgun (WGS) entry which is preliminary data.</text>
</comment>
<dbReference type="InterPro" id="IPR016208">
    <property type="entry name" value="Ald_Oxase/xanthine_DH-like"/>
</dbReference>
<dbReference type="InterPro" id="IPR000674">
    <property type="entry name" value="Ald_Oxase/Xan_DH_a/b"/>
</dbReference>
<dbReference type="SUPFAM" id="SSF54665">
    <property type="entry name" value="CO dehydrogenase molybdoprotein N-domain-like"/>
    <property type="match status" value="1"/>
</dbReference>
<dbReference type="Pfam" id="PF01315">
    <property type="entry name" value="Ald_Xan_dh_C"/>
    <property type="match status" value="1"/>
</dbReference>
<keyword evidence="5" id="KW-1185">Reference proteome</keyword>
<dbReference type="Pfam" id="PF20256">
    <property type="entry name" value="MoCoBD_2"/>
    <property type="match status" value="1"/>
</dbReference>